<dbReference type="SUPFAM" id="SSF54585">
    <property type="entry name" value="Cdc48 domain 2-like"/>
    <property type="match status" value="1"/>
</dbReference>
<dbReference type="Pfam" id="PF02359">
    <property type="entry name" value="CDC48_N"/>
    <property type="match status" value="1"/>
</dbReference>
<sequence length="136" mass="15400">MEAYYYRGCLAVKILYARPDKLAEAQQVTDAVNNDNNIIALSKATIDSLQCFHGDTILVRGKKRKETMLIVLADEQLNEGSAKINRVVRHKLRAKRIAVFPIADTVEGLTGSLFDVFLALYFREAYRPENLSYHGH</sequence>
<dbReference type="SMART" id="SM01073">
    <property type="entry name" value="CDC48_N"/>
    <property type="match status" value="1"/>
</dbReference>
<organism evidence="4 5">
    <name type="scientific">Trichoderma simmonsii</name>
    <dbReference type="NCBI Taxonomy" id="1491479"/>
    <lineage>
        <taxon>Eukaryota</taxon>
        <taxon>Fungi</taxon>
        <taxon>Dikarya</taxon>
        <taxon>Ascomycota</taxon>
        <taxon>Pezizomycotina</taxon>
        <taxon>Sordariomycetes</taxon>
        <taxon>Hypocreomycetidae</taxon>
        <taxon>Hypocreales</taxon>
        <taxon>Hypocreaceae</taxon>
        <taxon>Trichoderma</taxon>
    </lineage>
</organism>
<name>A0A8G0L2H0_9HYPO</name>
<accession>A0A8G0L2H0</accession>
<dbReference type="GO" id="GO:0005524">
    <property type="term" value="F:ATP binding"/>
    <property type="evidence" value="ECO:0007669"/>
    <property type="project" value="UniProtKB-KW"/>
</dbReference>
<evidence type="ECO:0000313" key="4">
    <source>
        <dbReference type="EMBL" id="QYS92934.1"/>
    </source>
</evidence>
<keyword evidence="2" id="KW-0067">ATP-binding</keyword>
<proteinExistence type="predicted"/>
<dbReference type="Gene3D" id="2.40.40.20">
    <property type="match status" value="1"/>
</dbReference>
<dbReference type="EMBL" id="CP075864">
    <property type="protein sequence ID" value="QYS92934.1"/>
    <property type="molecule type" value="Genomic_DNA"/>
</dbReference>
<evidence type="ECO:0000259" key="3">
    <source>
        <dbReference type="SMART" id="SM01073"/>
    </source>
</evidence>
<dbReference type="AlphaFoldDB" id="A0A8G0L2H0"/>
<keyword evidence="5" id="KW-1185">Reference proteome</keyword>
<dbReference type="FunFam" id="2.40.40.20:FF:000003">
    <property type="entry name" value="Transitional endoplasmic reticulum ATPase"/>
    <property type="match status" value="1"/>
</dbReference>
<dbReference type="InterPro" id="IPR029067">
    <property type="entry name" value="CDC48_domain_2-like_sf"/>
</dbReference>
<dbReference type="SUPFAM" id="SSF50692">
    <property type="entry name" value="ADC-like"/>
    <property type="match status" value="1"/>
</dbReference>
<evidence type="ECO:0000256" key="1">
    <source>
        <dbReference type="ARBA" id="ARBA00022741"/>
    </source>
</evidence>
<feature type="domain" description="CDC48 N-terminal subdomain" evidence="3">
    <location>
        <begin position="25"/>
        <end position="108"/>
    </location>
</feature>
<dbReference type="Proteomes" id="UP000826661">
    <property type="component" value="Chromosome I"/>
</dbReference>
<evidence type="ECO:0000256" key="2">
    <source>
        <dbReference type="ARBA" id="ARBA00022840"/>
    </source>
</evidence>
<protein>
    <submittedName>
        <fullName evidence="4">CDC48_N domain-containing protein</fullName>
    </submittedName>
</protein>
<dbReference type="InterPro" id="IPR003338">
    <property type="entry name" value="CDC4_N-term_subdom"/>
</dbReference>
<keyword evidence="1" id="KW-0547">Nucleotide-binding</keyword>
<dbReference type="InterPro" id="IPR009010">
    <property type="entry name" value="Asp_de-COase-like_dom_sf"/>
</dbReference>
<gene>
    <name evidence="4" type="ORF">H0G86_000327</name>
</gene>
<reference evidence="4 5" key="1">
    <citation type="journal article" date="2021" name="BMC Genomics">
        <title>Telomere-to-telomere genome assembly of asparaginase-producing Trichoderma simmonsii.</title>
        <authorList>
            <person name="Chung D."/>
            <person name="Kwon Y.M."/>
            <person name="Yang Y."/>
        </authorList>
    </citation>
    <scope>NUCLEOTIDE SEQUENCE [LARGE SCALE GENOMIC DNA]</scope>
    <source>
        <strain evidence="4 5">GH-Sj1</strain>
    </source>
</reference>
<evidence type="ECO:0000313" key="5">
    <source>
        <dbReference type="Proteomes" id="UP000826661"/>
    </source>
</evidence>